<sequence length="280" mass="31786">MKKAMITGIVIFVGFFLAATLVWFVHDKDEYKKLKYDRAYSNVKMNNLNIDSYNSELTIKQGEHCGVKYYGDNDVKVYRTKDTLNIKEHKSDKRGYSVNINPFNQSKSKIEVTLPNKNINNLDVYSGFGNVNLNGINAKKGSIYQDNSHLKINNSKLNNLSFRNNTGGVNIKNSEILNSKFKTYLGDMNVDNSKLQKSLFVSEDGYLNFTNMSSETDVKGSSKHDYIHLDYKDEPKNTLLKLHPGTGEGKVENKAFNKGKVGNSNNVIEFYTVKEDITIK</sequence>
<keyword evidence="1" id="KW-1133">Transmembrane helix</keyword>
<evidence type="ECO:0000259" key="2">
    <source>
        <dbReference type="Pfam" id="PF13349"/>
    </source>
</evidence>
<dbReference type="RefSeq" id="WP_107637796.1">
    <property type="nucleotide sequence ID" value="NZ_PZIH01000032.1"/>
</dbReference>
<name>A0AB38PFM7_STAHA</name>
<dbReference type="Proteomes" id="UP000316594">
    <property type="component" value="Unassembled WGS sequence"/>
</dbReference>
<evidence type="ECO:0000313" key="3">
    <source>
        <dbReference type="EMBL" id="TRL76972.1"/>
    </source>
</evidence>
<keyword evidence="1" id="KW-0472">Membrane</keyword>
<organism evidence="3 4">
    <name type="scientific">Staphylococcus haemolyticus</name>
    <dbReference type="NCBI Taxonomy" id="1283"/>
    <lineage>
        <taxon>Bacteria</taxon>
        <taxon>Bacillati</taxon>
        <taxon>Bacillota</taxon>
        <taxon>Bacilli</taxon>
        <taxon>Bacillales</taxon>
        <taxon>Staphylococcaceae</taxon>
        <taxon>Staphylococcus</taxon>
    </lineage>
</organism>
<evidence type="ECO:0000256" key="1">
    <source>
        <dbReference type="SAM" id="Phobius"/>
    </source>
</evidence>
<evidence type="ECO:0000313" key="4">
    <source>
        <dbReference type="Proteomes" id="UP000316594"/>
    </source>
</evidence>
<dbReference type="Pfam" id="PF13349">
    <property type="entry name" value="DUF4097"/>
    <property type="match status" value="1"/>
</dbReference>
<dbReference type="AlphaFoldDB" id="A0AB38PFM7"/>
<comment type="caution">
    <text evidence="3">The sequence shown here is derived from an EMBL/GenBank/DDBJ whole genome shotgun (WGS) entry which is preliminary data.</text>
</comment>
<accession>A0AB38PFM7</accession>
<proteinExistence type="predicted"/>
<gene>
    <name evidence="3" type="ORF">FNL11_08995</name>
</gene>
<feature type="transmembrane region" description="Helical" evidence="1">
    <location>
        <begin position="6"/>
        <end position="25"/>
    </location>
</feature>
<dbReference type="InterPro" id="IPR025164">
    <property type="entry name" value="Toastrack_DUF4097"/>
</dbReference>
<feature type="domain" description="DUF4097" evidence="2">
    <location>
        <begin position="46"/>
        <end position="279"/>
    </location>
</feature>
<reference evidence="3 4" key="1">
    <citation type="submission" date="2019-07" db="EMBL/GenBank/DDBJ databases">
        <title>Genome Sequencing and Assembly of Staphylococcus haemolyticus SDA2.</title>
        <authorList>
            <person name="Emmons C.B."/>
            <person name="Park C."/>
            <person name="Sevigny J.L."/>
            <person name="Andam C."/>
        </authorList>
    </citation>
    <scope>NUCLEOTIDE SEQUENCE [LARGE SCALE GENOMIC DNA]</scope>
    <source>
        <strain evidence="3 4">SDA2</strain>
    </source>
</reference>
<protein>
    <submittedName>
        <fullName evidence="3">DUF4097 domain-containing protein</fullName>
    </submittedName>
</protein>
<dbReference type="EMBL" id="VJMP01000007">
    <property type="protein sequence ID" value="TRL76972.1"/>
    <property type="molecule type" value="Genomic_DNA"/>
</dbReference>
<keyword evidence="1" id="KW-0812">Transmembrane</keyword>